<protein>
    <submittedName>
        <fullName evidence="1">Uncharacterized protein</fullName>
    </submittedName>
</protein>
<gene>
    <name evidence="1" type="ORF">D5086_003249</name>
</gene>
<keyword evidence="2" id="KW-1185">Reference proteome</keyword>
<comment type="caution">
    <text evidence="1">The sequence shown here is derived from an EMBL/GenBank/DDBJ whole genome shotgun (WGS) entry which is preliminary data.</text>
</comment>
<proteinExistence type="predicted"/>
<evidence type="ECO:0000313" key="2">
    <source>
        <dbReference type="Proteomes" id="UP000309997"/>
    </source>
</evidence>
<name>A0ACC4D4L4_POPAL</name>
<evidence type="ECO:0000313" key="1">
    <source>
        <dbReference type="EMBL" id="KAL3612229.1"/>
    </source>
</evidence>
<dbReference type="EMBL" id="RCHU02000001">
    <property type="protein sequence ID" value="KAL3612229.1"/>
    <property type="molecule type" value="Genomic_DNA"/>
</dbReference>
<accession>A0ACC4D4L4</accession>
<sequence length="362" mass="40326">MLILKKASLPPGTVSLFPLQAHQIFLHVERNKAGALVIFMFTHTMLPPSQEDELRASHFTALSLRTDIQVSQKIHIPSQVAKKVQSTSLPYTRNSASPMKVKRKRCLDGAALTIGTGSSSNLLKMKGVDHPTEQVSCASLGGGYSRKQPPPIAAVSGLVNTSEARVVDEASPNHQFVRGVGSGNANKKSDDRRAGTDSTSYVNAPNRACIYQQSASGISCENDSKKNAHPRARRTCGKTSISDKIQHRMIKNRESAARSRARKQALEAQQQVENTDLKKENDLLKRVVREKKNDVIQKKQIRKRSPRDKNSQMLNYRSHSTYSGCSGMAKEKFSWRFTTGFHQMLLRIHFVGWFGSPPYFPR</sequence>
<reference evidence="1 2" key="1">
    <citation type="journal article" date="2024" name="Plant Biotechnol. J.">
        <title>Genome and CRISPR/Cas9 system of a widespread forest tree (Populus alba) in the world.</title>
        <authorList>
            <person name="Liu Y.J."/>
            <person name="Jiang P.F."/>
            <person name="Han X.M."/>
            <person name="Li X.Y."/>
            <person name="Wang H.M."/>
            <person name="Wang Y.J."/>
            <person name="Wang X.X."/>
            <person name="Zeng Q.Y."/>
        </authorList>
    </citation>
    <scope>NUCLEOTIDE SEQUENCE [LARGE SCALE GENOMIC DNA]</scope>
    <source>
        <strain evidence="2">cv. PAL-ZL1</strain>
    </source>
</reference>
<organism evidence="1 2">
    <name type="scientific">Populus alba</name>
    <name type="common">White poplar</name>
    <dbReference type="NCBI Taxonomy" id="43335"/>
    <lineage>
        <taxon>Eukaryota</taxon>
        <taxon>Viridiplantae</taxon>
        <taxon>Streptophyta</taxon>
        <taxon>Embryophyta</taxon>
        <taxon>Tracheophyta</taxon>
        <taxon>Spermatophyta</taxon>
        <taxon>Magnoliopsida</taxon>
        <taxon>eudicotyledons</taxon>
        <taxon>Gunneridae</taxon>
        <taxon>Pentapetalae</taxon>
        <taxon>rosids</taxon>
        <taxon>fabids</taxon>
        <taxon>Malpighiales</taxon>
        <taxon>Salicaceae</taxon>
        <taxon>Saliceae</taxon>
        <taxon>Populus</taxon>
    </lineage>
</organism>
<dbReference type="Proteomes" id="UP000309997">
    <property type="component" value="Unassembled WGS sequence"/>
</dbReference>